<dbReference type="InterPro" id="IPR036047">
    <property type="entry name" value="F-box-like_dom_sf"/>
</dbReference>
<evidence type="ECO:0000313" key="4">
    <source>
        <dbReference type="EnsemblPlants" id="KEH44005"/>
    </source>
</evidence>
<name>A0A072W141_MEDTR</name>
<accession>A0A072W141</accession>
<dbReference type="Proteomes" id="UP000002051">
    <property type="component" value="Unassembled WGS sequence"/>
</dbReference>
<keyword evidence="1" id="KW-1133">Transmembrane helix</keyword>
<organism evidence="3 5">
    <name type="scientific">Medicago truncatula</name>
    <name type="common">Barrel medic</name>
    <name type="synonym">Medicago tribuloides</name>
    <dbReference type="NCBI Taxonomy" id="3880"/>
    <lineage>
        <taxon>Eukaryota</taxon>
        <taxon>Viridiplantae</taxon>
        <taxon>Streptophyta</taxon>
        <taxon>Embryophyta</taxon>
        <taxon>Tracheophyta</taxon>
        <taxon>Spermatophyta</taxon>
        <taxon>Magnoliopsida</taxon>
        <taxon>eudicotyledons</taxon>
        <taxon>Gunneridae</taxon>
        <taxon>Pentapetalae</taxon>
        <taxon>rosids</taxon>
        <taxon>fabids</taxon>
        <taxon>Fabales</taxon>
        <taxon>Fabaceae</taxon>
        <taxon>Papilionoideae</taxon>
        <taxon>50 kb inversion clade</taxon>
        <taxon>NPAAA clade</taxon>
        <taxon>Hologalegina</taxon>
        <taxon>IRL clade</taxon>
        <taxon>Trifolieae</taxon>
        <taxon>Medicago</taxon>
    </lineage>
</organism>
<reference evidence="4" key="3">
    <citation type="submission" date="2015-04" db="UniProtKB">
        <authorList>
            <consortium name="EnsemblPlants"/>
        </authorList>
    </citation>
    <scope>IDENTIFICATION</scope>
    <source>
        <strain evidence="4">cv. Jemalong A17</strain>
    </source>
</reference>
<proteinExistence type="predicted"/>
<dbReference type="AlphaFoldDB" id="A0A072W141"/>
<dbReference type="PANTHER" id="PTHR45463">
    <property type="entry name" value="OS09G0392200 PROTEIN"/>
    <property type="match status" value="1"/>
</dbReference>
<keyword evidence="1" id="KW-0812">Transmembrane</keyword>
<evidence type="ECO:0000313" key="5">
    <source>
        <dbReference type="Proteomes" id="UP000002051"/>
    </source>
</evidence>
<protein>
    <submittedName>
        <fullName evidence="3">F-box protein</fullName>
    </submittedName>
</protein>
<dbReference type="EnsemblPlants" id="KEH44005">
    <property type="protein sequence ID" value="KEH44005"/>
    <property type="gene ID" value="MTR_1g106050"/>
</dbReference>
<evidence type="ECO:0000259" key="2">
    <source>
        <dbReference type="Pfam" id="PF00646"/>
    </source>
</evidence>
<reference evidence="3 5" key="2">
    <citation type="journal article" date="2014" name="BMC Genomics">
        <title>An improved genome release (version Mt4.0) for the model legume Medicago truncatula.</title>
        <authorList>
            <person name="Tang H."/>
            <person name="Krishnakumar V."/>
            <person name="Bidwell S."/>
            <person name="Rosen B."/>
            <person name="Chan A."/>
            <person name="Zhou S."/>
            <person name="Gentzbittel L."/>
            <person name="Childs K.L."/>
            <person name="Yandell M."/>
            <person name="Gundlach H."/>
            <person name="Mayer K.F."/>
            <person name="Schwartz D.C."/>
            <person name="Town C.D."/>
        </authorList>
    </citation>
    <scope>GENOME REANNOTATION</scope>
    <source>
        <strain evidence="3">A17</strain>
        <strain evidence="4 5">cv. Jemalong A17</strain>
    </source>
</reference>
<sequence length="134" mass="15507">MVQENRKLPWDVLDIISKTLDFVDHFQFAGVCKNWRTFHKIYSRNFLASQEPLLLQISCHPKGSFSFISIPNQKVYCSKMGKYFFHSAYVTISSGYFIMASLLDGNTFSHSYQLRGLESFSKTQGMRLPLSGFR</sequence>
<evidence type="ECO:0000313" key="3">
    <source>
        <dbReference type="EMBL" id="KEH44005.1"/>
    </source>
</evidence>
<keyword evidence="5" id="KW-1185">Reference proteome</keyword>
<feature type="transmembrane region" description="Helical" evidence="1">
    <location>
        <begin position="83"/>
        <end position="103"/>
    </location>
</feature>
<keyword evidence="1" id="KW-0472">Membrane</keyword>
<dbReference type="SUPFAM" id="SSF81383">
    <property type="entry name" value="F-box domain"/>
    <property type="match status" value="1"/>
</dbReference>
<evidence type="ECO:0000256" key="1">
    <source>
        <dbReference type="SAM" id="Phobius"/>
    </source>
</evidence>
<dbReference type="HOGENOM" id="CLU_1899279_0_0_1"/>
<feature type="domain" description="F-box" evidence="2">
    <location>
        <begin position="7"/>
        <end position="37"/>
    </location>
</feature>
<dbReference type="Pfam" id="PF00646">
    <property type="entry name" value="F-box"/>
    <property type="match status" value="1"/>
</dbReference>
<dbReference type="CDD" id="cd09917">
    <property type="entry name" value="F-box_SF"/>
    <property type="match status" value="1"/>
</dbReference>
<dbReference type="EMBL" id="CM001217">
    <property type="protein sequence ID" value="KEH44005.1"/>
    <property type="molecule type" value="Genomic_DNA"/>
</dbReference>
<reference evidence="3 5" key="1">
    <citation type="journal article" date="2011" name="Nature">
        <title>The Medicago genome provides insight into the evolution of rhizobial symbioses.</title>
        <authorList>
            <person name="Young N.D."/>
            <person name="Debelle F."/>
            <person name="Oldroyd G.E."/>
            <person name="Geurts R."/>
            <person name="Cannon S.B."/>
            <person name="Udvardi M.K."/>
            <person name="Benedito V.A."/>
            <person name="Mayer K.F."/>
            <person name="Gouzy J."/>
            <person name="Schoof H."/>
            <person name="Van de Peer Y."/>
            <person name="Proost S."/>
            <person name="Cook D.R."/>
            <person name="Meyers B.C."/>
            <person name="Spannagl M."/>
            <person name="Cheung F."/>
            <person name="De Mita S."/>
            <person name="Krishnakumar V."/>
            <person name="Gundlach H."/>
            <person name="Zhou S."/>
            <person name="Mudge J."/>
            <person name="Bharti A.K."/>
            <person name="Murray J.D."/>
            <person name="Naoumkina M.A."/>
            <person name="Rosen B."/>
            <person name="Silverstein K.A."/>
            <person name="Tang H."/>
            <person name="Rombauts S."/>
            <person name="Zhao P.X."/>
            <person name="Zhou P."/>
            <person name="Barbe V."/>
            <person name="Bardou P."/>
            <person name="Bechner M."/>
            <person name="Bellec A."/>
            <person name="Berger A."/>
            <person name="Berges H."/>
            <person name="Bidwell S."/>
            <person name="Bisseling T."/>
            <person name="Choisne N."/>
            <person name="Couloux A."/>
            <person name="Denny R."/>
            <person name="Deshpande S."/>
            <person name="Dai X."/>
            <person name="Doyle J.J."/>
            <person name="Dudez A.M."/>
            <person name="Farmer A.D."/>
            <person name="Fouteau S."/>
            <person name="Franken C."/>
            <person name="Gibelin C."/>
            <person name="Gish J."/>
            <person name="Goldstein S."/>
            <person name="Gonzalez A.J."/>
            <person name="Green P.J."/>
            <person name="Hallab A."/>
            <person name="Hartog M."/>
            <person name="Hua A."/>
            <person name="Humphray S.J."/>
            <person name="Jeong D.H."/>
            <person name="Jing Y."/>
            <person name="Jocker A."/>
            <person name="Kenton S.M."/>
            <person name="Kim D.J."/>
            <person name="Klee K."/>
            <person name="Lai H."/>
            <person name="Lang C."/>
            <person name="Lin S."/>
            <person name="Macmil S.L."/>
            <person name="Magdelenat G."/>
            <person name="Matthews L."/>
            <person name="McCorrison J."/>
            <person name="Monaghan E.L."/>
            <person name="Mun J.H."/>
            <person name="Najar F.Z."/>
            <person name="Nicholson C."/>
            <person name="Noirot C."/>
            <person name="O'Bleness M."/>
            <person name="Paule C.R."/>
            <person name="Poulain J."/>
            <person name="Prion F."/>
            <person name="Qin B."/>
            <person name="Qu C."/>
            <person name="Retzel E.F."/>
            <person name="Riddle C."/>
            <person name="Sallet E."/>
            <person name="Samain S."/>
            <person name="Samson N."/>
            <person name="Sanders I."/>
            <person name="Saurat O."/>
            <person name="Scarpelli C."/>
            <person name="Schiex T."/>
            <person name="Segurens B."/>
            <person name="Severin A.J."/>
            <person name="Sherrier D.J."/>
            <person name="Shi R."/>
            <person name="Sims S."/>
            <person name="Singer S.R."/>
            <person name="Sinharoy S."/>
            <person name="Sterck L."/>
            <person name="Viollet A."/>
            <person name="Wang B.B."/>
            <person name="Wang K."/>
            <person name="Wang M."/>
            <person name="Wang X."/>
            <person name="Warfsmann J."/>
            <person name="Weissenbach J."/>
            <person name="White D.D."/>
            <person name="White J.D."/>
            <person name="Wiley G.B."/>
            <person name="Wincker P."/>
            <person name="Xing Y."/>
            <person name="Yang L."/>
            <person name="Yao Z."/>
            <person name="Ying F."/>
            <person name="Zhai J."/>
            <person name="Zhou L."/>
            <person name="Zuber A."/>
            <person name="Denarie J."/>
            <person name="Dixon R.A."/>
            <person name="May G.D."/>
            <person name="Schwartz D.C."/>
            <person name="Rogers J."/>
            <person name="Quetier F."/>
            <person name="Town C.D."/>
            <person name="Roe B.A."/>
        </authorList>
    </citation>
    <scope>NUCLEOTIDE SEQUENCE [LARGE SCALE GENOMIC DNA]</scope>
    <source>
        <strain evidence="3">A17</strain>
        <strain evidence="4 5">cv. Jemalong A17</strain>
    </source>
</reference>
<gene>
    <name evidence="3" type="ordered locus">MTR_1g106050</name>
</gene>
<dbReference type="InterPro" id="IPR001810">
    <property type="entry name" value="F-box_dom"/>
</dbReference>
<dbReference type="PANTHER" id="PTHR45463:SF8">
    <property type="entry name" value="OS09G0392200 PROTEIN"/>
    <property type="match status" value="1"/>
</dbReference>